<dbReference type="Pfam" id="PF23044">
    <property type="entry name" value="SH3-C_UBE2O"/>
    <property type="match status" value="1"/>
</dbReference>
<feature type="compositionally biased region" description="Basic and acidic residues" evidence="3">
    <location>
        <begin position="1261"/>
        <end position="1271"/>
    </location>
</feature>
<dbReference type="SUPFAM" id="SSF140741">
    <property type="entry name" value="RUN domain-like"/>
    <property type="match status" value="1"/>
</dbReference>
<feature type="region of interest" description="Disordered" evidence="3">
    <location>
        <begin position="1736"/>
        <end position="1803"/>
    </location>
</feature>
<evidence type="ECO:0000256" key="2">
    <source>
        <dbReference type="ARBA" id="ARBA00022786"/>
    </source>
</evidence>
<dbReference type="EMBL" id="QBLH01001786">
    <property type="protein sequence ID" value="TGZ51143.1"/>
    <property type="molecule type" value="Genomic_DNA"/>
</dbReference>
<feature type="compositionally biased region" description="Low complexity" evidence="3">
    <location>
        <begin position="867"/>
        <end position="883"/>
    </location>
</feature>
<evidence type="ECO:0000259" key="6">
    <source>
        <dbReference type="PROSITE" id="PS50826"/>
    </source>
</evidence>
<feature type="region of interest" description="Disordered" evidence="3">
    <location>
        <begin position="1320"/>
        <end position="1344"/>
    </location>
</feature>
<dbReference type="PROSITE" id="PS50106">
    <property type="entry name" value="PDZ"/>
    <property type="match status" value="1"/>
</dbReference>
<comment type="caution">
    <text evidence="7">The sequence shown here is derived from an EMBL/GenBank/DDBJ whole genome shotgun (WGS) entry which is preliminary data.</text>
</comment>
<dbReference type="GO" id="GO:0061631">
    <property type="term" value="F:ubiquitin conjugating enzyme activity"/>
    <property type="evidence" value="ECO:0007669"/>
    <property type="project" value="TreeGrafter"/>
</dbReference>
<feature type="compositionally biased region" description="Polar residues" evidence="3">
    <location>
        <begin position="1768"/>
        <end position="1786"/>
    </location>
</feature>
<dbReference type="InterPro" id="IPR016135">
    <property type="entry name" value="UBQ-conjugating_enzyme/RWD"/>
</dbReference>
<sequence length="1803" mass="203407">MVTFCSGFSGFFPLKVSKKVYVATSRAAELLSPAPAGTVDTITALNAECAMSVSDPLIKELKGWTRKLIEHAKEITDENEDLCHFCKCLENCLQKDLLPPIDSVGYFKVPYAWHWLEYVAEKNYSGYSTFLLVVEQVKQNAKVRTPAGRLRLLIRACLVRRCLHMPVEILNRIPTLAAEFYNLKSILGDDILREILLSVLLQCSKFNFKLNLRNASFLDDTWQMPKCAALELVPCKSLGISVCFTSDKALIVNVHEKSVAAEDNKVEIGDVLDEINENVINGDSKGKLRKIMKKANGQPIMLHIIKHYTKKSCELYEPIVHLIKNSDIESMKSLIQISRLDQVEGATKKTQISKSGSKTLGSGFFVKYCGSVHVGAEGDVKQIEKAIWHLLKSGEVKQVPVRFECLEIGIVVTREVDNQTICKQSYMEISSCGRTINIPDYFAFIAGETNCNVATKFDAYIFHHRNENEVQQILQSLGQGFQHRGGKMAAAANVAPENQYFYEDVVYRMDKRGNIVYGIVMENDDLDLSEESSDNEENLPKRKKGEIRMIWHPSGVEELVNCKKVHLADRTLMPGDVVRRMIKGKDTQRGYCRDVELTACVQVIGTKQVLTDIKSEDLIPLQEFATDMAVCMDSWVGGIRMTHFKLWLVTPDGSHCDNDFPHPTEFYPGQNLWGPVHCLEEAQWIQCTKEMKAKRKLKPQKITKVIVEKVETDWIGVHWQCRAYSKDGAWSDQAQPKFVVEGEDLKKLKLLNVFEPSTVQVGNRNFYVIKGNENVITREQWRKQQRDIYQVPKQSPKKTRPNSTVTKLMEDKKKEQKKEKTFGQQSTEENGQSNGVHSQDTISNNILMPPPQHAQSSDEWDTEDTGSQSDSASVSSCCSSMSSVGKKKKGPALMTKVLKKKKLRKAKKKVPPVPLIPGAKIVVETLSTNTKANVVWQDGSVEFGIPSTQLYPIHHLDDKEFFPGDFVVDQKEESRMYGVVQSVDHQGRTAKIKWFRTYTSSQNPEPIFLEEREVSVYDLKDHPDFQYRPGTLVIRIANFEGEDAGCTAGQVLDNYPEGRVKVWWIDDHISMCWPQDLYKVGEYDSDEGELWDDVSSDSSWETELEDCFIADNDGTEQTELDNIKPKLAAHIEKARIAMSRLEEIFTQNPSLQTTEVMRKLLEVYKDCRYMDKLMGTTFFHECHFQGLLERVRERGRVNVAQRMADQVTRLFTPKSECPEEFIDKDNSKKSNNGDDSNVTEKQFATIINESENDNTPSIESNAKKQDGEESVNRLFICPNPNPEDSGLYSAENSKKESGSSESSGEFLISEDVNNVPECSSTINGMTPPEKTEANKVKKVPTSLPTSQSIGTSQVCVKLCNLIKAQLVLAHAEVSRRFGLGKMSLSDAEKTSSPRKKQKGEEEERLETMTDPSCSVEIPPTIYTEGEGFSIEESAPDSHKFKLTMFQPTDMSNFFRTVSKELKLLKSSLPPGVWVKGFEDRIDLYSVMFRGPEKTPYEDGLFLFDFQLSADYPAAPPLCHYISYCSDRLNPNLYEDGKVCVSLLGTWSGRGTEVWTSSSTLLQVIVSIQGLILVSEPYFNEAGFEKQKGSQQGRENSRMYNEMVVLKLVQAQTKLLLYPPSVFKDIIIAHFKKHAEKLLQRLELWMEISEQHNNQHPLSPVTPTTFKEIADIDDRVLPEFPLIPASRGFCITLRKTLATFKAVLIKKNIIQKSDEWQQDNENTAELMNNITNQCQETSESVDSKTAECNGSSSNSNSSSNTQENSEKSTLNGNQFKEAILSSSTNSFAAAPSETKKNTSSQNTS</sequence>
<feature type="region of interest" description="Disordered" evidence="3">
    <location>
        <begin position="1218"/>
        <end position="1306"/>
    </location>
</feature>
<dbReference type="InterPro" id="IPR057735">
    <property type="entry name" value="UBE2O-like_tSH3-B"/>
</dbReference>
<protein>
    <recommendedName>
        <fullName evidence="9">Ubiquitin-conjugating enzyme E2 O</fullName>
    </recommendedName>
</protein>
<dbReference type="STRING" id="300112.A0A4S2KN11"/>
<dbReference type="Pfam" id="PF23046">
    <property type="entry name" value="tSH3-B_UBE2O"/>
    <property type="match status" value="1"/>
</dbReference>
<name>A0A4S2KN11_9HYME</name>
<dbReference type="InterPro" id="IPR000608">
    <property type="entry name" value="UBC"/>
</dbReference>
<reference evidence="7 8" key="1">
    <citation type="journal article" date="2019" name="Philos. Trans. R. Soc. Lond., B, Biol. Sci.">
        <title>Ant behaviour and brain gene expression of defending hosts depend on the ecological success of the intruding social parasite.</title>
        <authorList>
            <person name="Kaur R."/>
            <person name="Stoldt M."/>
            <person name="Jongepier E."/>
            <person name="Feldmeyer B."/>
            <person name="Menzel F."/>
            <person name="Bornberg-Bauer E."/>
            <person name="Foitzik S."/>
        </authorList>
    </citation>
    <scope>NUCLEOTIDE SEQUENCE [LARGE SCALE GENOMIC DNA]</scope>
    <source>
        <tissue evidence="7">Whole body</tissue>
    </source>
</reference>
<feature type="compositionally biased region" description="Basic and acidic residues" evidence="3">
    <location>
        <begin position="808"/>
        <end position="821"/>
    </location>
</feature>
<dbReference type="CDD" id="cd23837">
    <property type="entry name" value="UBCc_UBE2O"/>
    <property type="match status" value="1"/>
</dbReference>
<feature type="compositionally biased region" description="Polar residues" evidence="3">
    <location>
        <begin position="822"/>
        <end position="846"/>
    </location>
</feature>
<dbReference type="FunFam" id="3.10.110.10:FF:000136">
    <property type="entry name" value="Predicted protein"/>
    <property type="match status" value="1"/>
</dbReference>
<feature type="domain" description="RUN" evidence="6">
    <location>
        <begin position="76"/>
        <end position="215"/>
    </location>
</feature>
<dbReference type="Pfam" id="PF00179">
    <property type="entry name" value="UQ_con"/>
    <property type="match status" value="1"/>
</dbReference>
<dbReference type="Proteomes" id="UP000310200">
    <property type="component" value="Unassembled WGS sequence"/>
</dbReference>
<dbReference type="PROSITE" id="PS50127">
    <property type="entry name" value="UBC_2"/>
    <property type="match status" value="1"/>
</dbReference>
<dbReference type="SUPFAM" id="SSF50156">
    <property type="entry name" value="PDZ domain-like"/>
    <property type="match status" value="1"/>
</dbReference>
<accession>A0A4S2KN11</accession>
<evidence type="ECO:0000256" key="3">
    <source>
        <dbReference type="SAM" id="MobiDB-lite"/>
    </source>
</evidence>
<gene>
    <name evidence="7" type="ORF">DBV15_08623</name>
</gene>
<dbReference type="SUPFAM" id="SSF50729">
    <property type="entry name" value="PH domain-like"/>
    <property type="match status" value="1"/>
</dbReference>
<dbReference type="Pfam" id="PF02759">
    <property type="entry name" value="RUN"/>
    <property type="match status" value="1"/>
</dbReference>
<dbReference type="InterPro" id="IPR057734">
    <property type="entry name" value="UBE2O-like_SH3-C"/>
</dbReference>
<feature type="domain" description="UBC core" evidence="5">
    <location>
        <begin position="1452"/>
        <end position="1612"/>
    </location>
</feature>
<dbReference type="Gene3D" id="3.10.110.10">
    <property type="entry name" value="Ubiquitin Conjugating Enzyme"/>
    <property type="match status" value="1"/>
</dbReference>
<evidence type="ECO:0008006" key="9">
    <source>
        <dbReference type="Google" id="ProtNLM"/>
    </source>
</evidence>
<dbReference type="Gene3D" id="1.20.58.900">
    <property type="match status" value="1"/>
</dbReference>
<dbReference type="InterPro" id="IPR004012">
    <property type="entry name" value="Run_dom"/>
</dbReference>
<dbReference type="InterPro" id="IPR036034">
    <property type="entry name" value="PDZ_sf"/>
</dbReference>
<evidence type="ECO:0000259" key="4">
    <source>
        <dbReference type="PROSITE" id="PS50106"/>
    </source>
</evidence>
<evidence type="ECO:0000256" key="1">
    <source>
        <dbReference type="ARBA" id="ARBA00022679"/>
    </source>
</evidence>
<feature type="compositionally biased region" description="Basic and acidic residues" evidence="3">
    <location>
        <begin position="1398"/>
        <end position="1407"/>
    </location>
</feature>
<keyword evidence="8" id="KW-1185">Reference proteome</keyword>
<dbReference type="PANTHER" id="PTHR46116:SF15">
    <property type="entry name" value="(E3-INDEPENDENT) E2 UBIQUITIN-CONJUGATING ENZYME"/>
    <property type="match status" value="1"/>
</dbReference>
<dbReference type="InterPro" id="IPR011993">
    <property type="entry name" value="PH-like_dom_sf"/>
</dbReference>
<dbReference type="InterPro" id="IPR001478">
    <property type="entry name" value="PDZ"/>
</dbReference>
<proteinExistence type="predicted"/>
<dbReference type="PROSITE" id="PS50826">
    <property type="entry name" value="RUN"/>
    <property type="match status" value="1"/>
</dbReference>
<dbReference type="Gene3D" id="2.30.42.10">
    <property type="match status" value="1"/>
</dbReference>
<feature type="compositionally biased region" description="Basic and acidic residues" evidence="3">
    <location>
        <begin position="1221"/>
        <end position="1232"/>
    </location>
</feature>
<organism evidence="7 8">
    <name type="scientific">Temnothorax longispinosus</name>
    <dbReference type="NCBI Taxonomy" id="300112"/>
    <lineage>
        <taxon>Eukaryota</taxon>
        <taxon>Metazoa</taxon>
        <taxon>Ecdysozoa</taxon>
        <taxon>Arthropoda</taxon>
        <taxon>Hexapoda</taxon>
        <taxon>Insecta</taxon>
        <taxon>Pterygota</taxon>
        <taxon>Neoptera</taxon>
        <taxon>Endopterygota</taxon>
        <taxon>Hymenoptera</taxon>
        <taxon>Apocrita</taxon>
        <taxon>Aculeata</taxon>
        <taxon>Formicoidea</taxon>
        <taxon>Formicidae</taxon>
        <taxon>Myrmicinae</taxon>
        <taxon>Temnothorax</taxon>
    </lineage>
</organism>
<dbReference type="SUPFAM" id="SSF54495">
    <property type="entry name" value="UBC-like"/>
    <property type="match status" value="1"/>
</dbReference>
<evidence type="ECO:0000313" key="8">
    <source>
        <dbReference type="Proteomes" id="UP000310200"/>
    </source>
</evidence>
<feature type="region of interest" description="Disordered" evidence="3">
    <location>
        <begin position="787"/>
        <end position="890"/>
    </location>
</feature>
<keyword evidence="1" id="KW-0808">Transferase</keyword>
<dbReference type="Pfam" id="PF23043">
    <property type="entry name" value="SH3-B_UBE2O"/>
    <property type="match status" value="1"/>
</dbReference>
<keyword evidence="2" id="KW-0833">Ubl conjugation pathway</keyword>
<dbReference type="InterPro" id="IPR037213">
    <property type="entry name" value="Run_dom_sf"/>
</dbReference>
<dbReference type="Gene3D" id="2.30.29.30">
    <property type="entry name" value="Pleckstrin-homology domain (PH domain)/Phosphotyrosine-binding domain (PTB)"/>
    <property type="match status" value="1"/>
</dbReference>
<dbReference type="CDD" id="cd17682">
    <property type="entry name" value="RUN_RUFY4_like"/>
    <property type="match status" value="1"/>
</dbReference>
<dbReference type="PANTHER" id="PTHR46116">
    <property type="entry name" value="(E3-INDEPENDENT) E2 UBIQUITIN-CONJUGATING ENZYME"/>
    <property type="match status" value="1"/>
</dbReference>
<feature type="domain" description="PDZ" evidence="4">
    <location>
        <begin position="238"/>
        <end position="295"/>
    </location>
</feature>
<dbReference type="SMART" id="SM00212">
    <property type="entry name" value="UBCc"/>
    <property type="match status" value="1"/>
</dbReference>
<feature type="compositionally biased region" description="Polar residues" evidence="3">
    <location>
        <begin position="1239"/>
        <end position="1260"/>
    </location>
</feature>
<evidence type="ECO:0000259" key="5">
    <source>
        <dbReference type="PROSITE" id="PS50127"/>
    </source>
</evidence>
<feature type="region of interest" description="Disordered" evidence="3">
    <location>
        <begin position="1384"/>
        <end position="1413"/>
    </location>
</feature>
<evidence type="ECO:0000313" key="7">
    <source>
        <dbReference type="EMBL" id="TGZ51143.1"/>
    </source>
</evidence>
<dbReference type="SMART" id="SM00228">
    <property type="entry name" value="PDZ"/>
    <property type="match status" value="1"/>
</dbReference>
<dbReference type="InterPro" id="IPR057733">
    <property type="entry name" value="UBE2O-like_SH3-B"/>
</dbReference>
<feature type="compositionally biased region" description="Low complexity" evidence="3">
    <location>
        <begin position="1748"/>
        <end position="1762"/>
    </location>
</feature>